<gene>
    <name evidence="1" type="ORF">QTP70_011667</name>
</gene>
<evidence type="ECO:0000313" key="1">
    <source>
        <dbReference type="EMBL" id="KAK3543136.1"/>
    </source>
</evidence>
<accession>A0AAE0R4N9</accession>
<proteinExistence type="predicted"/>
<reference evidence="1" key="1">
    <citation type="submission" date="2023-06" db="EMBL/GenBank/DDBJ databases">
        <title>Male Hemibagrus guttatus genome.</title>
        <authorList>
            <person name="Bian C."/>
        </authorList>
    </citation>
    <scope>NUCLEOTIDE SEQUENCE</scope>
    <source>
        <strain evidence="1">Male_cb2023</strain>
        <tissue evidence="1">Muscle</tissue>
    </source>
</reference>
<name>A0AAE0R4N9_9TELE</name>
<comment type="caution">
    <text evidence="1">The sequence shown here is derived from an EMBL/GenBank/DDBJ whole genome shotgun (WGS) entry which is preliminary data.</text>
</comment>
<dbReference type="AlphaFoldDB" id="A0AAE0R4N9"/>
<sequence>MSSARGLARGLQNLDMDRNSLGIPLGLQNVVGFIWKLADDTVQETIIRTFPNQKPWVDKTICDALRSCAAAYYVGLASGDMESYKAASYNIQKVVKKAKQCYGRKLESQL</sequence>
<dbReference type="Proteomes" id="UP001274896">
    <property type="component" value="Unassembled WGS sequence"/>
</dbReference>
<keyword evidence="2" id="KW-1185">Reference proteome</keyword>
<dbReference type="EMBL" id="JAUCMX010000006">
    <property type="protein sequence ID" value="KAK3543136.1"/>
    <property type="molecule type" value="Genomic_DNA"/>
</dbReference>
<organism evidence="1 2">
    <name type="scientific">Hemibagrus guttatus</name>
    <dbReference type="NCBI Taxonomy" id="175788"/>
    <lineage>
        <taxon>Eukaryota</taxon>
        <taxon>Metazoa</taxon>
        <taxon>Chordata</taxon>
        <taxon>Craniata</taxon>
        <taxon>Vertebrata</taxon>
        <taxon>Euteleostomi</taxon>
        <taxon>Actinopterygii</taxon>
        <taxon>Neopterygii</taxon>
        <taxon>Teleostei</taxon>
        <taxon>Ostariophysi</taxon>
        <taxon>Siluriformes</taxon>
        <taxon>Bagridae</taxon>
        <taxon>Hemibagrus</taxon>
    </lineage>
</organism>
<evidence type="ECO:0000313" key="2">
    <source>
        <dbReference type="Proteomes" id="UP001274896"/>
    </source>
</evidence>
<protein>
    <submittedName>
        <fullName evidence="1">Uncharacterized protein</fullName>
    </submittedName>
</protein>